<dbReference type="AlphaFoldDB" id="A0A2P6MX61"/>
<evidence type="ECO:0000313" key="1">
    <source>
        <dbReference type="EMBL" id="PRP76295.1"/>
    </source>
</evidence>
<dbReference type="EMBL" id="MDYQ01000337">
    <property type="protein sequence ID" value="PRP76295.1"/>
    <property type="molecule type" value="Genomic_DNA"/>
</dbReference>
<accession>A0A2P6MX61</accession>
<sequence>MKADRFQTNGYALYFLRTYQFSSKEKHLDQRRQGSSSLGEPMEQADRVIVTLAKGVITKLTTTAEGVTTQRANEVAKV</sequence>
<protein>
    <submittedName>
        <fullName evidence="1">Uncharacterized protein</fullName>
    </submittedName>
</protein>
<dbReference type="Proteomes" id="UP000241769">
    <property type="component" value="Unassembled WGS sequence"/>
</dbReference>
<name>A0A2P6MX61_9EUKA</name>
<proteinExistence type="predicted"/>
<keyword evidence="2" id="KW-1185">Reference proteome</keyword>
<evidence type="ECO:0000313" key="2">
    <source>
        <dbReference type="Proteomes" id="UP000241769"/>
    </source>
</evidence>
<comment type="caution">
    <text evidence="1">The sequence shown here is derived from an EMBL/GenBank/DDBJ whole genome shotgun (WGS) entry which is preliminary data.</text>
</comment>
<organism evidence="1 2">
    <name type="scientific">Planoprotostelium fungivorum</name>
    <dbReference type="NCBI Taxonomy" id="1890364"/>
    <lineage>
        <taxon>Eukaryota</taxon>
        <taxon>Amoebozoa</taxon>
        <taxon>Evosea</taxon>
        <taxon>Variosea</taxon>
        <taxon>Cavosteliida</taxon>
        <taxon>Cavosteliaceae</taxon>
        <taxon>Planoprotostelium</taxon>
    </lineage>
</organism>
<dbReference type="InParanoid" id="A0A2P6MX61"/>
<reference evidence="1 2" key="1">
    <citation type="journal article" date="2018" name="Genome Biol. Evol.">
        <title>Multiple Roots of Fruiting Body Formation in Amoebozoa.</title>
        <authorList>
            <person name="Hillmann F."/>
            <person name="Forbes G."/>
            <person name="Novohradska S."/>
            <person name="Ferling I."/>
            <person name="Riege K."/>
            <person name="Groth M."/>
            <person name="Westermann M."/>
            <person name="Marz M."/>
            <person name="Spaller T."/>
            <person name="Winckler T."/>
            <person name="Schaap P."/>
            <person name="Glockner G."/>
        </authorList>
    </citation>
    <scope>NUCLEOTIDE SEQUENCE [LARGE SCALE GENOMIC DNA]</scope>
    <source>
        <strain evidence="1 2">Jena</strain>
    </source>
</reference>
<gene>
    <name evidence="1" type="ORF">PROFUN_07817</name>
</gene>